<sequence>MNYDTSITNLWEFDFYQPQPTQDSDLLKQLGFVPGLKELLMVRQVHALEHGTVWILSEMAGNSVNSDLEQRQSQDNEMLGGMSTERGFYLYGQVHPRPLEWAVYQALRRFKAGDWNLAVHPRCGTNLSVSILLTSTLALGAHLFLPRGPIEQLMGLVLATTAATQIAPDLGLSAQKYLTTAIPFNLEVTDIRVTQDFWGRRAHFVEVEWRDLQ</sequence>
<dbReference type="AlphaFoldDB" id="B7K1S9"/>
<accession>B7K1S9</accession>
<dbReference type="STRING" id="41431.PCC8801_0130"/>
<dbReference type="EMBL" id="CP001287">
    <property type="protein sequence ID" value="ACK64236.1"/>
    <property type="molecule type" value="Genomic_DNA"/>
</dbReference>
<evidence type="ECO:0000313" key="2">
    <source>
        <dbReference type="Proteomes" id="UP000008204"/>
    </source>
</evidence>
<dbReference type="HOGENOM" id="CLU_1314352_0_0_3"/>
<dbReference type="OrthoDB" id="565159at2"/>
<dbReference type="Proteomes" id="UP000008204">
    <property type="component" value="Chromosome"/>
</dbReference>
<dbReference type="eggNOG" id="ENOG502ZBRT">
    <property type="taxonomic scope" value="Bacteria"/>
</dbReference>
<evidence type="ECO:0000313" key="1">
    <source>
        <dbReference type="EMBL" id="ACK64236.1"/>
    </source>
</evidence>
<dbReference type="RefSeq" id="WP_012593513.1">
    <property type="nucleotide sequence ID" value="NC_011726.1"/>
</dbReference>
<dbReference type="Pfam" id="PF19928">
    <property type="entry name" value="DUF6391"/>
    <property type="match status" value="1"/>
</dbReference>
<dbReference type="KEGG" id="cyp:PCC8801_0130"/>
<organism evidence="1 2">
    <name type="scientific">Rippkaea orientalis (strain PCC 8801 / RF-1)</name>
    <name type="common">Cyanothece sp. (strain PCC 8801)</name>
    <dbReference type="NCBI Taxonomy" id="41431"/>
    <lineage>
        <taxon>Bacteria</taxon>
        <taxon>Bacillati</taxon>
        <taxon>Cyanobacteriota</taxon>
        <taxon>Cyanophyceae</taxon>
        <taxon>Oscillatoriophycideae</taxon>
        <taxon>Chroococcales</taxon>
        <taxon>Aphanothecaceae</taxon>
        <taxon>Rippkaea</taxon>
        <taxon>Rippkaea orientalis</taxon>
    </lineage>
</organism>
<keyword evidence="2" id="KW-1185">Reference proteome</keyword>
<name>B7K1S9_RIPO1</name>
<gene>
    <name evidence="1" type="ordered locus">PCC8801_0130</name>
</gene>
<proteinExistence type="predicted"/>
<reference evidence="2" key="1">
    <citation type="journal article" date="2011" name="MBio">
        <title>Novel metabolic attributes of the genus Cyanothece, comprising a group of unicellular nitrogen-fixing Cyanobacteria.</title>
        <authorList>
            <person name="Bandyopadhyay A."/>
            <person name="Elvitigala T."/>
            <person name="Welsh E."/>
            <person name="Stockel J."/>
            <person name="Liberton M."/>
            <person name="Min H."/>
            <person name="Sherman L.A."/>
            <person name="Pakrasi H.B."/>
        </authorList>
    </citation>
    <scope>NUCLEOTIDE SEQUENCE [LARGE SCALE GENOMIC DNA]</scope>
    <source>
        <strain evidence="2">PCC 8801</strain>
    </source>
</reference>
<protein>
    <submittedName>
        <fullName evidence="1">Uncharacterized protein</fullName>
    </submittedName>
</protein>